<dbReference type="InParanoid" id="A0A0C3IVB9"/>
<dbReference type="EMBL" id="KN831993">
    <property type="protein sequence ID" value="KIO00798.1"/>
    <property type="molecule type" value="Genomic_DNA"/>
</dbReference>
<evidence type="ECO:0000313" key="2">
    <source>
        <dbReference type="Proteomes" id="UP000054217"/>
    </source>
</evidence>
<name>A0A0C3IVB9_PISTI</name>
<reference evidence="1 2" key="1">
    <citation type="submission" date="2014-04" db="EMBL/GenBank/DDBJ databases">
        <authorList>
            <consortium name="DOE Joint Genome Institute"/>
            <person name="Kuo A."/>
            <person name="Kohler A."/>
            <person name="Costa M.D."/>
            <person name="Nagy L.G."/>
            <person name="Floudas D."/>
            <person name="Copeland A."/>
            <person name="Barry K.W."/>
            <person name="Cichocki N."/>
            <person name="Veneault-Fourrey C."/>
            <person name="LaButti K."/>
            <person name="Lindquist E.A."/>
            <person name="Lipzen A."/>
            <person name="Lundell T."/>
            <person name="Morin E."/>
            <person name="Murat C."/>
            <person name="Sun H."/>
            <person name="Tunlid A."/>
            <person name="Henrissat B."/>
            <person name="Grigoriev I.V."/>
            <person name="Hibbett D.S."/>
            <person name="Martin F."/>
            <person name="Nordberg H.P."/>
            <person name="Cantor M.N."/>
            <person name="Hua S.X."/>
        </authorList>
    </citation>
    <scope>NUCLEOTIDE SEQUENCE [LARGE SCALE GENOMIC DNA]</scope>
    <source>
        <strain evidence="1 2">Marx 270</strain>
    </source>
</reference>
<sequence length="165" mass="18742">MPTADSNNKASFHIRHPRPTYQRRDIRGGTRARCRISAHHVVVSRVVNHIVGQTVLVDHIVVVADLRVPRLVPDACSDVDVQHDPHHDAAAVPVQYQPALPSVMRDAQIQGLGVPVRVENCRLPLERRSIRIPSVVVWWRFVLLIWTDVVNVNRDWISPSNAVYR</sequence>
<proteinExistence type="predicted"/>
<gene>
    <name evidence="1" type="ORF">M404DRAFT_752858</name>
</gene>
<dbReference type="Proteomes" id="UP000054217">
    <property type="component" value="Unassembled WGS sequence"/>
</dbReference>
<keyword evidence="2" id="KW-1185">Reference proteome</keyword>
<organism evidence="1 2">
    <name type="scientific">Pisolithus tinctorius Marx 270</name>
    <dbReference type="NCBI Taxonomy" id="870435"/>
    <lineage>
        <taxon>Eukaryota</taxon>
        <taxon>Fungi</taxon>
        <taxon>Dikarya</taxon>
        <taxon>Basidiomycota</taxon>
        <taxon>Agaricomycotina</taxon>
        <taxon>Agaricomycetes</taxon>
        <taxon>Agaricomycetidae</taxon>
        <taxon>Boletales</taxon>
        <taxon>Sclerodermatineae</taxon>
        <taxon>Pisolithaceae</taxon>
        <taxon>Pisolithus</taxon>
    </lineage>
</organism>
<reference evidence="2" key="2">
    <citation type="submission" date="2015-01" db="EMBL/GenBank/DDBJ databases">
        <title>Evolutionary Origins and Diversification of the Mycorrhizal Mutualists.</title>
        <authorList>
            <consortium name="DOE Joint Genome Institute"/>
            <consortium name="Mycorrhizal Genomics Consortium"/>
            <person name="Kohler A."/>
            <person name="Kuo A."/>
            <person name="Nagy L.G."/>
            <person name="Floudas D."/>
            <person name="Copeland A."/>
            <person name="Barry K.W."/>
            <person name="Cichocki N."/>
            <person name="Veneault-Fourrey C."/>
            <person name="LaButti K."/>
            <person name="Lindquist E.A."/>
            <person name="Lipzen A."/>
            <person name="Lundell T."/>
            <person name="Morin E."/>
            <person name="Murat C."/>
            <person name="Riley R."/>
            <person name="Ohm R."/>
            <person name="Sun H."/>
            <person name="Tunlid A."/>
            <person name="Henrissat B."/>
            <person name="Grigoriev I.V."/>
            <person name="Hibbett D.S."/>
            <person name="Martin F."/>
        </authorList>
    </citation>
    <scope>NUCLEOTIDE SEQUENCE [LARGE SCALE GENOMIC DNA]</scope>
    <source>
        <strain evidence="2">Marx 270</strain>
    </source>
</reference>
<dbReference type="OrthoDB" id="10573444at2759"/>
<dbReference type="HOGENOM" id="CLU_1611462_0_0_1"/>
<protein>
    <submittedName>
        <fullName evidence="1">Uncharacterized protein</fullName>
    </submittedName>
</protein>
<accession>A0A0C3IVB9</accession>
<evidence type="ECO:0000313" key="1">
    <source>
        <dbReference type="EMBL" id="KIO00798.1"/>
    </source>
</evidence>
<dbReference type="AlphaFoldDB" id="A0A0C3IVB9"/>